<organism evidence="3">
    <name type="scientific">Heterosigma akashiwo</name>
    <name type="common">Chromophytic alga</name>
    <name type="synonym">Heterosigma carterae</name>
    <dbReference type="NCBI Taxonomy" id="2829"/>
    <lineage>
        <taxon>Eukaryota</taxon>
        <taxon>Sar</taxon>
        <taxon>Stramenopiles</taxon>
        <taxon>Ochrophyta</taxon>
        <taxon>Raphidophyceae</taxon>
        <taxon>Chattonellales</taxon>
        <taxon>Chattonellaceae</taxon>
        <taxon>Heterosigma</taxon>
    </lineage>
</organism>
<feature type="region of interest" description="Disordered" evidence="1">
    <location>
        <begin position="1"/>
        <end position="61"/>
    </location>
</feature>
<feature type="compositionally biased region" description="Polar residues" evidence="1">
    <location>
        <begin position="29"/>
        <end position="39"/>
    </location>
</feature>
<dbReference type="EMBL" id="HBIU01022957">
    <property type="protein sequence ID" value="CAE0631972.1"/>
    <property type="molecule type" value="Transcribed_RNA"/>
</dbReference>
<protein>
    <submittedName>
        <fullName evidence="3">Uncharacterized protein</fullName>
    </submittedName>
</protein>
<name>A0A6S9I7G2_HETAK</name>
<sequence>MTGADSSVDSDPEMEQIPNEELAVERSSKQPLKTESAGPQQRKHPPNSAGPSATVNQSEPQKNYFHMLNYPPVEEVQRRPFMERFTEYNVKLFHADKFVKVICYGLGTISGAARFLDIGNEEIWKGIHTIGGEVSKTRMVYRTFELSGTVGALMQRKPAGANWKDPRIHKLEKANLWCNLLYVLTEHLAWANSRDPKFVPAPMGSAKWWAFNGLWWWGCCIFRMWADFYKMKELKISEMLLRKALKADPCNKAVFDALMNTLKLKRNVQFSIARYIFFMPNAYHWALEDGLYNRGFACLMGIAEALVGIVATFPEK</sequence>
<evidence type="ECO:0000313" key="3">
    <source>
        <dbReference type="EMBL" id="CAE0631973.1"/>
    </source>
</evidence>
<dbReference type="AlphaFoldDB" id="A0A6S9I7G2"/>
<proteinExistence type="predicted"/>
<feature type="compositionally biased region" description="Polar residues" evidence="1">
    <location>
        <begin position="49"/>
        <end position="61"/>
    </location>
</feature>
<accession>A0A6S9I7G2</accession>
<gene>
    <name evidence="2" type="ORF">HAKA00212_LOCUS10677</name>
    <name evidence="3" type="ORF">HAKA00212_LOCUS10678</name>
</gene>
<evidence type="ECO:0000256" key="1">
    <source>
        <dbReference type="SAM" id="MobiDB-lite"/>
    </source>
</evidence>
<reference evidence="3" key="1">
    <citation type="submission" date="2021-01" db="EMBL/GenBank/DDBJ databases">
        <authorList>
            <person name="Corre E."/>
            <person name="Pelletier E."/>
            <person name="Niang G."/>
            <person name="Scheremetjew M."/>
            <person name="Finn R."/>
            <person name="Kale V."/>
            <person name="Holt S."/>
            <person name="Cochrane G."/>
            <person name="Meng A."/>
            <person name="Brown T."/>
            <person name="Cohen L."/>
        </authorList>
    </citation>
    <scope>NUCLEOTIDE SEQUENCE</scope>
    <source>
        <strain evidence="3">CCMP3107</strain>
    </source>
</reference>
<dbReference type="EMBL" id="HBIU01022958">
    <property type="protein sequence ID" value="CAE0631973.1"/>
    <property type="molecule type" value="Transcribed_RNA"/>
</dbReference>
<evidence type="ECO:0000313" key="2">
    <source>
        <dbReference type="EMBL" id="CAE0631972.1"/>
    </source>
</evidence>